<keyword evidence="2" id="KW-1185">Reference proteome</keyword>
<comment type="caution">
    <text evidence="1">The sequence shown here is derived from an EMBL/GenBank/DDBJ whole genome shotgun (WGS) entry which is preliminary data.</text>
</comment>
<gene>
    <name evidence="1" type="ORF">GCM10025868_33760</name>
</gene>
<evidence type="ECO:0000313" key="1">
    <source>
        <dbReference type="EMBL" id="GMA88126.1"/>
    </source>
</evidence>
<dbReference type="Proteomes" id="UP001157017">
    <property type="component" value="Unassembled WGS sequence"/>
</dbReference>
<reference evidence="2" key="1">
    <citation type="journal article" date="2019" name="Int. J. Syst. Evol. Microbiol.">
        <title>The Global Catalogue of Microorganisms (GCM) 10K type strain sequencing project: providing services to taxonomists for standard genome sequencing and annotation.</title>
        <authorList>
            <consortium name="The Broad Institute Genomics Platform"/>
            <consortium name="The Broad Institute Genome Sequencing Center for Infectious Disease"/>
            <person name="Wu L."/>
            <person name="Ma J."/>
        </authorList>
    </citation>
    <scope>NUCLEOTIDE SEQUENCE [LARGE SCALE GENOMIC DNA]</scope>
    <source>
        <strain evidence="2">NBRC 108730</strain>
    </source>
</reference>
<accession>A0ABQ6JKP3</accession>
<proteinExistence type="predicted"/>
<sequence>MPDARVANTSPGSSSTGSRLIVASAAPVTMLVAPGPTDVVQAMVCRRSRTRAKATAACTIACSLRAWW</sequence>
<organism evidence="1 2">
    <name type="scientific">Angustibacter aerolatus</name>
    <dbReference type="NCBI Taxonomy" id="1162965"/>
    <lineage>
        <taxon>Bacteria</taxon>
        <taxon>Bacillati</taxon>
        <taxon>Actinomycetota</taxon>
        <taxon>Actinomycetes</taxon>
        <taxon>Kineosporiales</taxon>
        <taxon>Kineosporiaceae</taxon>
    </lineage>
</organism>
<name>A0ABQ6JKP3_9ACTN</name>
<protein>
    <submittedName>
        <fullName evidence="1">Uncharacterized protein</fullName>
    </submittedName>
</protein>
<evidence type="ECO:0000313" key="2">
    <source>
        <dbReference type="Proteomes" id="UP001157017"/>
    </source>
</evidence>
<dbReference type="EMBL" id="BSUZ01000001">
    <property type="protein sequence ID" value="GMA88126.1"/>
    <property type="molecule type" value="Genomic_DNA"/>
</dbReference>